<name>A0A6M3JVS8_9ZZZZ</name>
<keyword evidence="1" id="KW-0472">Membrane</keyword>
<feature type="transmembrane region" description="Helical" evidence="1">
    <location>
        <begin position="6"/>
        <end position="25"/>
    </location>
</feature>
<reference evidence="2" key="1">
    <citation type="submission" date="2020-03" db="EMBL/GenBank/DDBJ databases">
        <title>The deep terrestrial virosphere.</title>
        <authorList>
            <person name="Holmfeldt K."/>
            <person name="Nilsson E."/>
            <person name="Simone D."/>
            <person name="Lopez-Fernandez M."/>
            <person name="Wu X."/>
            <person name="de Brujin I."/>
            <person name="Lundin D."/>
            <person name="Andersson A."/>
            <person name="Bertilsson S."/>
            <person name="Dopson M."/>
        </authorList>
    </citation>
    <scope>NUCLEOTIDE SEQUENCE</scope>
    <source>
        <strain evidence="2">MM415A02581</strain>
    </source>
</reference>
<evidence type="ECO:0000313" key="2">
    <source>
        <dbReference type="EMBL" id="QJA72855.1"/>
    </source>
</evidence>
<protein>
    <submittedName>
        <fullName evidence="2">Uncharacterized protein</fullName>
    </submittedName>
</protein>
<evidence type="ECO:0000256" key="1">
    <source>
        <dbReference type="SAM" id="Phobius"/>
    </source>
</evidence>
<accession>A0A6M3JVS8</accession>
<sequence length="63" mass="7015">MDSNLFYQIATVVLAVLSIFSAVKYQQLKRLLKDMSDALEDDKVTPEEASKIISSLLGLVRKA</sequence>
<proteinExistence type="predicted"/>
<keyword evidence="1" id="KW-0812">Transmembrane</keyword>
<dbReference type="AlphaFoldDB" id="A0A6M3JVS8"/>
<keyword evidence="1" id="KW-1133">Transmembrane helix</keyword>
<organism evidence="2">
    <name type="scientific">viral metagenome</name>
    <dbReference type="NCBI Taxonomy" id="1070528"/>
    <lineage>
        <taxon>unclassified sequences</taxon>
        <taxon>metagenomes</taxon>
        <taxon>organismal metagenomes</taxon>
    </lineage>
</organism>
<gene>
    <name evidence="2" type="ORF">MM415A02581_0005</name>
</gene>
<dbReference type="EMBL" id="MT141983">
    <property type="protein sequence ID" value="QJA72855.1"/>
    <property type="molecule type" value="Genomic_DNA"/>
</dbReference>